<dbReference type="Pfam" id="PF00535">
    <property type="entry name" value="Glycos_transf_2"/>
    <property type="match status" value="2"/>
</dbReference>
<evidence type="ECO:0000313" key="2">
    <source>
        <dbReference type="EMBL" id="KUK77311.1"/>
    </source>
</evidence>
<dbReference type="Gene3D" id="3.90.550.10">
    <property type="entry name" value="Spore Coat Polysaccharide Biosynthesis Protein SpsA, Chain A"/>
    <property type="match status" value="2"/>
</dbReference>
<feature type="domain" description="Glycosyltransferase 2-like" evidence="1">
    <location>
        <begin position="90"/>
        <end position="234"/>
    </location>
</feature>
<gene>
    <name evidence="2" type="ORF">XD93_0410</name>
</gene>
<dbReference type="InterPro" id="IPR029044">
    <property type="entry name" value="Nucleotide-diphossugar_trans"/>
</dbReference>
<evidence type="ECO:0000259" key="1">
    <source>
        <dbReference type="Pfam" id="PF00535"/>
    </source>
</evidence>
<dbReference type="EMBL" id="LGGO01000045">
    <property type="protein sequence ID" value="KUK77311.1"/>
    <property type="molecule type" value="Genomic_DNA"/>
</dbReference>
<proteinExistence type="predicted"/>
<dbReference type="GO" id="GO:0016757">
    <property type="term" value="F:glycosyltransferase activity"/>
    <property type="evidence" value="ECO:0007669"/>
    <property type="project" value="UniProtKB-KW"/>
</dbReference>
<comment type="caution">
    <text evidence="2">The sequence shown here is derived from an EMBL/GenBank/DDBJ whole genome shotgun (WGS) entry which is preliminary data.</text>
</comment>
<dbReference type="PANTHER" id="PTHR43179">
    <property type="entry name" value="RHAMNOSYLTRANSFERASE WBBL"/>
    <property type="match status" value="1"/>
</dbReference>
<feature type="domain" description="Glycosyltransferase 2-like" evidence="1">
    <location>
        <begin position="356"/>
        <end position="477"/>
    </location>
</feature>
<dbReference type="InterPro" id="IPR001173">
    <property type="entry name" value="Glyco_trans_2-like"/>
</dbReference>
<protein>
    <submittedName>
        <fullName evidence="2">Family 2 glycosyl transferase</fullName>
    </submittedName>
</protein>
<organism evidence="2 3">
    <name type="scientific">candidate division WS6 bacterium 34_10</name>
    <dbReference type="NCBI Taxonomy" id="1641389"/>
    <lineage>
        <taxon>Bacteria</taxon>
        <taxon>Candidatus Dojkabacteria</taxon>
    </lineage>
</organism>
<reference evidence="3" key="1">
    <citation type="journal article" date="2015" name="MBio">
        <title>Genome-Resolved Metagenomic Analysis Reveals Roles for Candidate Phyla and Other Microbial Community Members in Biogeochemical Transformations in Oil Reservoirs.</title>
        <authorList>
            <person name="Hu P."/>
            <person name="Tom L."/>
            <person name="Singh A."/>
            <person name="Thomas B.C."/>
            <person name="Baker B.J."/>
            <person name="Piceno Y.M."/>
            <person name="Andersen G.L."/>
            <person name="Banfield J.F."/>
        </authorList>
    </citation>
    <scope>NUCLEOTIDE SEQUENCE [LARGE SCALE GENOMIC DNA]</scope>
</reference>
<dbReference type="SUPFAM" id="SSF53448">
    <property type="entry name" value="Nucleotide-diphospho-sugar transferases"/>
    <property type="match status" value="2"/>
</dbReference>
<evidence type="ECO:0000313" key="3">
    <source>
        <dbReference type="Proteomes" id="UP000053904"/>
    </source>
</evidence>
<dbReference type="CDD" id="cd04184">
    <property type="entry name" value="GT2_RfbC_Mx_like"/>
    <property type="match status" value="1"/>
</dbReference>
<accession>A0A101HI79</accession>
<dbReference type="AlphaFoldDB" id="A0A101HI79"/>
<dbReference type="Proteomes" id="UP000053904">
    <property type="component" value="Unassembled WGS sequence"/>
</dbReference>
<keyword evidence="2" id="KW-0808">Transferase</keyword>
<name>A0A101HI79_9BACT</name>
<dbReference type="PANTHER" id="PTHR43179:SF7">
    <property type="entry name" value="RHAMNOSYLTRANSFERASE WBBL"/>
    <property type="match status" value="1"/>
</dbReference>
<sequence>MNIFELVKSTFNRIPIYRQQFVTVVKTHGLLDALYRVFRKIFKFIISGGNISKLRKIQYVEWMENIESKYLNTESMNQDYSNLKKKPKFSIIFPVWNKSEEMLQQALDSILNQIYENWEICISDGSSENILEVKDCLEGFRDKYPNKVKLSFLSDELREKINIIENSNNAIELATGEYVVFMDCDDELSPNCLLELAKSINKERKVEFLYSDFDKIDEDGRRYDPSFWPDWSPHTLTSQMYTTHVTCYRKDVLEELGGLVKGTEGAQDWDLVLRYVTEYEGKWNVVHIPKILYHWRVYPGSTSLANGGAKQWAYRNQEKVLERYLERRELEGKVLNGPFEGSWRVKFEIIDNPKVSIVIPTKDKLEYLSRAVESIKKKTKYDNYEIVVVNNHSQEEETLQYLKKISKEKSIKVLDFNQPFHFGKLYNWASKKVDGKYMLILNNDIKILNEGWLESMLEWIQLPEVGSVGARLYYEDGKIQHAGVIVGAGGAAAHSHRLSAGDDFGYNGAIVNVRNYLALTGACLLIDREDFIKMGGFDEQFDPAYQDVDLGIRLYEKGLYNVYTPYAELTHYESVSRFDEKNDEQLEKDEVNALKLQKKWPKYIAEKGGNDPFFNPNLSYAHEDFRLKSTST</sequence>